<feature type="domain" description="HTH araC/xylS-type" evidence="4">
    <location>
        <begin position="135"/>
        <end position="237"/>
    </location>
</feature>
<name>A0A8I0U4W3_MORMO</name>
<dbReference type="InterPro" id="IPR014710">
    <property type="entry name" value="RmlC-like_jellyroll"/>
</dbReference>
<comment type="caution">
    <text evidence="5">The sequence shown here is derived from an EMBL/GenBank/DDBJ whole genome shotgun (WGS) entry which is preliminary data.</text>
</comment>
<accession>A0A8I0U4W3</accession>
<dbReference type="Gene3D" id="2.60.120.10">
    <property type="entry name" value="Jelly Rolls"/>
    <property type="match status" value="1"/>
</dbReference>
<dbReference type="PANTHER" id="PTHR46796">
    <property type="entry name" value="HTH-TYPE TRANSCRIPTIONAL ACTIVATOR RHAS-RELATED"/>
    <property type="match status" value="1"/>
</dbReference>
<dbReference type="InterPro" id="IPR011051">
    <property type="entry name" value="RmlC_Cupin_sf"/>
</dbReference>
<dbReference type="Gene3D" id="1.10.10.60">
    <property type="entry name" value="Homeodomain-like"/>
    <property type="match status" value="1"/>
</dbReference>
<dbReference type="AlphaFoldDB" id="A0A8I0U4W3"/>
<dbReference type="InterPro" id="IPR050204">
    <property type="entry name" value="AraC_XylS_family_regulators"/>
</dbReference>
<dbReference type="GO" id="GO:0043565">
    <property type="term" value="F:sequence-specific DNA binding"/>
    <property type="evidence" value="ECO:0007669"/>
    <property type="project" value="InterPro"/>
</dbReference>
<reference evidence="5" key="1">
    <citation type="submission" date="2017-12" db="EMBL/GenBank/DDBJ databases">
        <title>Genome sequencing and analysis.</title>
        <authorList>
            <person name="Huang Y.-T."/>
        </authorList>
    </citation>
    <scope>NUCLEOTIDE SEQUENCE</scope>
    <source>
        <strain evidence="5">VGH116</strain>
    </source>
</reference>
<dbReference type="PANTHER" id="PTHR46796:SF13">
    <property type="entry name" value="HTH-TYPE TRANSCRIPTIONAL ACTIVATOR RHAS"/>
    <property type="match status" value="1"/>
</dbReference>
<proteinExistence type="predicted"/>
<dbReference type="Proteomes" id="UP000650477">
    <property type="component" value="Unassembled WGS sequence"/>
</dbReference>
<gene>
    <name evidence="5" type="ORF">CYG68_02895</name>
</gene>
<keyword evidence="1" id="KW-0805">Transcription regulation</keyword>
<dbReference type="PROSITE" id="PS01124">
    <property type="entry name" value="HTH_ARAC_FAMILY_2"/>
    <property type="match status" value="1"/>
</dbReference>
<dbReference type="InterPro" id="IPR009057">
    <property type="entry name" value="Homeodomain-like_sf"/>
</dbReference>
<sequence length="239" mass="26857">MKRPVISLRTYRQETLEHSHDDMWQLVLGGSGAMELTVGSDSGSVEQGRMAAIPPGYHHRFCGTGHNRQVVLELPADSLFFTFPDSLWSVLPDATRAYVDWLISYPQMIEQHPESARILLAEQLAAQLLPDGQDRRWLHTLTQQLTARPDYPWTVSEMASCCALSASTLQRRLLTATGKTPAVFLTEIRLRRAHHLICHTPLTLPEIALRCGYSTQSSLTSAFRRFYGDTPASLRIKKG</sequence>
<dbReference type="InterPro" id="IPR018062">
    <property type="entry name" value="HTH_AraC-typ_CS"/>
</dbReference>
<keyword evidence="2" id="KW-0238">DNA-binding</keyword>
<dbReference type="GO" id="GO:0003700">
    <property type="term" value="F:DNA-binding transcription factor activity"/>
    <property type="evidence" value="ECO:0007669"/>
    <property type="project" value="InterPro"/>
</dbReference>
<dbReference type="SUPFAM" id="SSF46689">
    <property type="entry name" value="Homeodomain-like"/>
    <property type="match status" value="1"/>
</dbReference>
<dbReference type="RefSeq" id="WP_081120182.1">
    <property type="nucleotide sequence ID" value="NZ_CP048275.1"/>
</dbReference>
<dbReference type="Pfam" id="PF12833">
    <property type="entry name" value="HTH_18"/>
    <property type="match status" value="1"/>
</dbReference>
<evidence type="ECO:0000256" key="2">
    <source>
        <dbReference type="ARBA" id="ARBA00023125"/>
    </source>
</evidence>
<evidence type="ECO:0000313" key="6">
    <source>
        <dbReference type="Proteomes" id="UP000650477"/>
    </source>
</evidence>
<dbReference type="EMBL" id="PKLF01000002">
    <property type="protein sequence ID" value="MBE8611364.1"/>
    <property type="molecule type" value="Genomic_DNA"/>
</dbReference>
<dbReference type="SUPFAM" id="SSF51182">
    <property type="entry name" value="RmlC-like cupins"/>
    <property type="match status" value="1"/>
</dbReference>
<evidence type="ECO:0000259" key="4">
    <source>
        <dbReference type="PROSITE" id="PS01124"/>
    </source>
</evidence>
<keyword evidence="3" id="KW-0804">Transcription</keyword>
<evidence type="ECO:0000256" key="3">
    <source>
        <dbReference type="ARBA" id="ARBA00023163"/>
    </source>
</evidence>
<evidence type="ECO:0000256" key="1">
    <source>
        <dbReference type="ARBA" id="ARBA00023015"/>
    </source>
</evidence>
<protein>
    <submittedName>
        <fullName evidence="5">AraC family transcriptional regulator</fullName>
    </submittedName>
</protein>
<evidence type="ECO:0000313" key="5">
    <source>
        <dbReference type="EMBL" id="MBE8611364.1"/>
    </source>
</evidence>
<dbReference type="PROSITE" id="PS00041">
    <property type="entry name" value="HTH_ARAC_FAMILY_1"/>
    <property type="match status" value="1"/>
</dbReference>
<organism evidence="5 6">
    <name type="scientific">Morganella morganii</name>
    <name type="common">Proteus morganii</name>
    <dbReference type="NCBI Taxonomy" id="582"/>
    <lineage>
        <taxon>Bacteria</taxon>
        <taxon>Pseudomonadati</taxon>
        <taxon>Pseudomonadota</taxon>
        <taxon>Gammaproteobacteria</taxon>
        <taxon>Enterobacterales</taxon>
        <taxon>Morganellaceae</taxon>
        <taxon>Morganella</taxon>
    </lineage>
</organism>
<dbReference type="SMART" id="SM00342">
    <property type="entry name" value="HTH_ARAC"/>
    <property type="match status" value="1"/>
</dbReference>
<dbReference type="InterPro" id="IPR018060">
    <property type="entry name" value="HTH_AraC"/>
</dbReference>